<keyword evidence="9" id="KW-1185">Reference proteome</keyword>
<feature type="non-terminal residue" evidence="8">
    <location>
        <position position="1"/>
    </location>
</feature>
<dbReference type="GO" id="GO:0003964">
    <property type="term" value="F:RNA-directed DNA polymerase activity"/>
    <property type="evidence" value="ECO:0007669"/>
    <property type="project" value="UniProtKB-KW"/>
</dbReference>
<sequence>MAATQDDASNRGLGAVLAQTQGGAERVIAYASRSLHPSEKNDANYSSFKLEFLALKWAVTEKFHEYLLGSRFVVFTDNNTLANLQGVNLGSLEQRWAARLSNYHFDIRFRPGKANANADALSRVPMEGGGPSGDEE</sequence>
<evidence type="ECO:0000256" key="3">
    <source>
        <dbReference type="ARBA" id="ARBA00022722"/>
    </source>
</evidence>
<dbReference type="CDD" id="cd09274">
    <property type="entry name" value="RNase_HI_RT_Ty3"/>
    <property type="match status" value="1"/>
</dbReference>
<evidence type="ECO:0000313" key="9">
    <source>
        <dbReference type="Proteomes" id="UP001221898"/>
    </source>
</evidence>
<dbReference type="AlphaFoldDB" id="A0AAD7R057"/>
<keyword evidence="2" id="KW-0548">Nucleotidyltransferase</keyword>
<name>A0AAD7R057_9TELE</name>
<gene>
    <name evidence="8" type="ORF">AAFF_G00200700</name>
</gene>
<comment type="caution">
    <text evidence="8">The sequence shown here is derived from an EMBL/GenBank/DDBJ whole genome shotgun (WGS) entry which is preliminary data.</text>
</comment>
<protein>
    <recommendedName>
        <fullName evidence="7">Reverse transcriptase RNase H-like domain-containing protein</fullName>
    </recommendedName>
</protein>
<evidence type="ECO:0000256" key="4">
    <source>
        <dbReference type="ARBA" id="ARBA00022759"/>
    </source>
</evidence>
<dbReference type="PANTHER" id="PTHR34072:SF49">
    <property type="entry name" value="RIBONUCLEASE H"/>
    <property type="match status" value="1"/>
</dbReference>
<evidence type="ECO:0000256" key="5">
    <source>
        <dbReference type="ARBA" id="ARBA00022801"/>
    </source>
</evidence>
<organism evidence="8 9">
    <name type="scientific">Aldrovandia affinis</name>
    <dbReference type="NCBI Taxonomy" id="143900"/>
    <lineage>
        <taxon>Eukaryota</taxon>
        <taxon>Metazoa</taxon>
        <taxon>Chordata</taxon>
        <taxon>Craniata</taxon>
        <taxon>Vertebrata</taxon>
        <taxon>Euteleostomi</taxon>
        <taxon>Actinopterygii</taxon>
        <taxon>Neopterygii</taxon>
        <taxon>Teleostei</taxon>
        <taxon>Notacanthiformes</taxon>
        <taxon>Halosauridae</taxon>
        <taxon>Aldrovandia</taxon>
    </lineage>
</organism>
<dbReference type="GO" id="GO:0004519">
    <property type="term" value="F:endonuclease activity"/>
    <property type="evidence" value="ECO:0007669"/>
    <property type="project" value="UniProtKB-KW"/>
</dbReference>
<proteinExistence type="predicted"/>
<dbReference type="EMBL" id="JAINUG010002687">
    <property type="protein sequence ID" value="KAJ8347440.1"/>
    <property type="molecule type" value="Genomic_DNA"/>
</dbReference>
<keyword evidence="5" id="KW-0378">Hydrolase</keyword>
<dbReference type="SUPFAM" id="SSF56672">
    <property type="entry name" value="DNA/RNA polymerases"/>
    <property type="match status" value="1"/>
</dbReference>
<keyword evidence="1" id="KW-0808">Transferase</keyword>
<dbReference type="Gene3D" id="3.10.20.370">
    <property type="match status" value="1"/>
</dbReference>
<accession>A0AAD7R057</accession>
<feature type="domain" description="Reverse transcriptase RNase H-like" evidence="7">
    <location>
        <begin position="7"/>
        <end position="103"/>
    </location>
</feature>
<dbReference type="PANTHER" id="PTHR34072">
    <property type="entry name" value="ENZYMATIC POLYPROTEIN-RELATED"/>
    <property type="match status" value="1"/>
</dbReference>
<evidence type="ECO:0000256" key="2">
    <source>
        <dbReference type="ARBA" id="ARBA00022695"/>
    </source>
</evidence>
<dbReference type="Pfam" id="PF17917">
    <property type="entry name" value="RT_RNaseH"/>
    <property type="match status" value="1"/>
</dbReference>
<dbReference type="Proteomes" id="UP001221898">
    <property type="component" value="Unassembled WGS sequence"/>
</dbReference>
<evidence type="ECO:0000259" key="7">
    <source>
        <dbReference type="Pfam" id="PF17917"/>
    </source>
</evidence>
<dbReference type="InterPro" id="IPR041373">
    <property type="entry name" value="RT_RNaseH"/>
</dbReference>
<keyword evidence="4" id="KW-0255">Endonuclease</keyword>
<evidence type="ECO:0000313" key="8">
    <source>
        <dbReference type="EMBL" id="KAJ8347440.1"/>
    </source>
</evidence>
<keyword evidence="6" id="KW-0695">RNA-directed DNA polymerase</keyword>
<reference evidence="8" key="1">
    <citation type="journal article" date="2023" name="Science">
        <title>Genome structures resolve the early diversification of teleost fishes.</title>
        <authorList>
            <person name="Parey E."/>
            <person name="Louis A."/>
            <person name="Montfort J."/>
            <person name="Bouchez O."/>
            <person name="Roques C."/>
            <person name="Iampietro C."/>
            <person name="Lluch J."/>
            <person name="Castinel A."/>
            <person name="Donnadieu C."/>
            <person name="Desvignes T."/>
            <person name="Floi Bucao C."/>
            <person name="Jouanno E."/>
            <person name="Wen M."/>
            <person name="Mejri S."/>
            <person name="Dirks R."/>
            <person name="Jansen H."/>
            <person name="Henkel C."/>
            <person name="Chen W.J."/>
            <person name="Zahm M."/>
            <person name="Cabau C."/>
            <person name="Klopp C."/>
            <person name="Thompson A.W."/>
            <person name="Robinson-Rechavi M."/>
            <person name="Braasch I."/>
            <person name="Lecointre G."/>
            <person name="Bobe J."/>
            <person name="Postlethwait J.H."/>
            <person name="Berthelot C."/>
            <person name="Roest Crollius H."/>
            <person name="Guiguen Y."/>
        </authorList>
    </citation>
    <scope>NUCLEOTIDE SEQUENCE</scope>
    <source>
        <strain evidence="8">NC1722</strain>
    </source>
</reference>
<keyword evidence="3" id="KW-0540">Nuclease</keyword>
<dbReference type="InterPro" id="IPR043502">
    <property type="entry name" value="DNA/RNA_pol_sf"/>
</dbReference>
<evidence type="ECO:0000256" key="1">
    <source>
        <dbReference type="ARBA" id="ARBA00022679"/>
    </source>
</evidence>
<dbReference type="GO" id="GO:0016787">
    <property type="term" value="F:hydrolase activity"/>
    <property type="evidence" value="ECO:0007669"/>
    <property type="project" value="UniProtKB-KW"/>
</dbReference>
<dbReference type="FunFam" id="3.10.20.370:FF:000001">
    <property type="entry name" value="Retrovirus-related Pol polyprotein from transposon 17.6-like protein"/>
    <property type="match status" value="1"/>
</dbReference>
<evidence type="ECO:0000256" key="6">
    <source>
        <dbReference type="ARBA" id="ARBA00022918"/>
    </source>
</evidence>